<dbReference type="InterPro" id="IPR046335">
    <property type="entry name" value="LacI/GalR-like_sensor"/>
</dbReference>
<proteinExistence type="predicted"/>
<dbReference type="CDD" id="cd01392">
    <property type="entry name" value="HTH_LacI"/>
    <property type="match status" value="1"/>
</dbReference>
<dbReference type="PROSITE" id="PS50932">
    <property type="entry name" value="HTH_LACI_2"/>
    <property type="match status" value="1"/>
</dbReference>
<dbReference type="Gene3D" id="1.10.260.40">
    <property type="entry name" value="lambda repressor-like DNA-binding domains"/>
    <property type="match status" value="1"/>
</dbReference>
<dbReference type="PANTHER" id="PTHR30146:SF109">
    <property type="entry name" value="HTH-TYPE TRANSCRIPTIONAL REGULATOR GALS"/>
    <property type="match status" value="1"/>
</dbReference>
<sequence length="353" mass="37195">MAAPESGATLESVALAAGVSRQTVSNVLNAPERVAPQTRQRVEEAIQALRYRPNRSARSLRTRMSNLLGYCVQPAAAGNLNPVLDRFVHAVTEAAAEHGFHVLLFTAPAGAAGLDRYAELLAQRAVDGFVLADTVVADPRPGWLTEQGVPFVAFGRSWSGPDRGLWVDVDGAAGMTEAVEHLHALGHRRIAFIGWPEGSGVGDDRVAGYTAACLRLDLDPWIVRAEGGPGTGRELAGRLLDAAEPPTALVCVSDESAYGALRALADRGLRPGEDVAVIGFDDTPAARLPGVDLTSLSQPIEQIGREVVQMLLGLLGVVELPPGPEHRLLRPALAVRASTRPAGPDPAAPTEAR</sequence>
<dbReference type="PANTHER" id="PTHR30146">
    <property type="entry name" value="LACI-RELATED TRANSCRIPTIONAL REPRESSOR"/>
    <property type="match status" value="1"/>
</dbReference>
<dbReference type="Pfam" id="PF00356">
    <property type="entry name" value="LacI"/>
    <property type="match status" value="1"/>
</dbReference>
<evidence type="ECO:0000313" key="6">
    <source>
        <dbReference type="Proteomes" id="UP000248764"/>
    </source>
</evidence>
<evidence type="ECO:0000259" key="4">
    <source>
        <dbReference type="PROSITE" id="PS50932"/>
    </source>
</evidence>
<organism evidence="5 6">
    <name type="scientific">Jiangella anatolica</name>
    <dbReference type="NCBI Taxonomy" id="2670374"/>
    <lineage>
        <taxon>Bacteria</taxon>
        <taxon>Bacillati</taxon>
        <taxon>Actinomycetota</taxon>
        <taxon>Actinomycetes</taxon>
        <taxon>Jiangellales</taxon>
        <taxon>Jiangellaceae</taxon>
        <taxon>Jiangella</taxon>
    </lineage>
</organism>
<dbReference type="EMBL" id="POTW01000098">
    <property type="protein sequence ID" value="PZF80180.1"/>
    <property type="molecule type" value="Genomic_DNA"/>
</dbReference>
<keyword evidence="1" id="KW-0805">Transcription regulation</keyword>
<keyword evidence="3" id="KW-0804">Transcription</keyword>
<keyword evidence="2" id="KW-0238">DNA-binding</keyword>
<keyword evidence="6" id="KW-1185">Reference proteome</keyword>
<feature type="domain" description="HTH lacI-type" evidence="4">
    <location>
        <begin position="8"/>
        <end position="62"/>
    </location>
</feature>
<dbReference type="Gene3D" id="3.40.50.2300">
    <property type="match status" value="2"/>
</dbReference>
<evidence type="ECO:0000256" key="3">
    <source>
        <dbReference type="ARBA" id="ARBA00023163"/>
    </source>
</evidence>
<dbReference type="Pfam" id="PF13377">
    <property type="entry name" value="Peripla_BP_3"/>
    <property type="match status" value="1"/>
</dbReference>
<protein>
    <submittedName>
        <fullName evidence="5">LacI family transcriptional regulator</fullName>
    </submittedName>
</protein>
<dbReference type="GO" id="GO:0000976">
    <property type="term" value="F:transcription cis-regulatory region binding"/>
    <property type="evidence" value="ECO:0007669"/>
    <property type="project" value="TreeGrafter"/>
</dbReference>
<accession>A0A2W2B591</accession>
<evidence type="ECO:0000256" key="2">
    <source>
        <dbReference type="ARBA" id="ARBA00023125"/>
    </source>
</evidence>
<dbReference type="GO" id="GO:0003700">
    <property type="term" value="F:DNA-binding transcription factor activity"/>
    <property type="evidence" value="ECO:0007669"/>
    <property type="project" value="TreeGrafter"/>
</dbReference>
<dbReference type="InterPro" id="IPR010982">
    <property type="entry name" value="Lambda_DNA-bd_dom_sf"/>
</dbReference>
<dbReference type="AlphaFoldDB" id="A0A2W2B591"/>
<reference evidence="5 6" key="1">
    <citation type="submission" date="2018-01" db="EMBL/GenBank/DDBJ databases">
        <title>Draft genome sequence of Jiangella sp. GTF31.</title>
        <authorList>
            <person name="Sahin N."/>
            <person name="Ay H."/>
            <person name="Saygin H."/>
        </authorList>
    </citation>
    <scope>NUCLEOTIDE SEQUENCE [LARGE SCALE GENOMIC DNA]</scope>
    <source>
        <strain evidence="5 6">GTF31</strain>
    </source>
</reference>
<gene>
    <name evidence="5" type="ORF">C1I92_27435</name>
</gene>
<dbReference type="SUPFAM" id="SSF53822">
    <property type="entry name" value="Periplasmic binding protein-like I"/>
    <property type="match status" value="1"/>
</dbReference>
<dbReference type="InterPro" id="IPR000843">
    <property type="entry name" value="HTH_LacI"/>
</dbReference>
<evidence type="ECO:0000256" key="1">
    <source>
        <dbReference type="ARBA" id="ARBA00023015"/>
    </source>
</evidence>
<name>A0A2W2B591_9ACTN</name>
<comment type="caution">
    <text evidence="5">The sequence shown here is derived from an EMBL/GenBank/DDBJ whole genome shotgun (WGS) entry which is preliminary data.</text>
</comment>
<evidence type="ECO:0000313" key="5">
    <source>
        <dbReference type="EMBL" id="PZF80180.1"/>
    </source>
</evidence>
<dbReference type="InterPro" id="IPR028082">
    <property type="entry name" value="Peripla_BP_I"/>
</dbReference>
<dbReference type="RefSeq" id="WP_111257834.1">
    <property type="nucleotide sequence ID" value="NZ_POTW01000098.1"/>
</dbReference>
<dbReference type="SMART" id="SM00354">
    <property type="entry name" value="HTH_LACI"/>
    <property type="match status" value="1"/>
</dbReference>
<dbReference type="CDD" id="cd06292">
    <property type="entry name" value="PBP1_AglR_RafR-like"/>
    <property type="match status" value="1"/>
</dbReference>
<dbReference type="SUPFAM" id="SSF47413">
    <property type="entry name" value="lambda repressor-like DNA-binding domains"/>
    <property type="match status" value="1"/>
</dbReference>
<dbReference type="Proteomes" id="UP000248764">
    <property type="component" value="Unassembled WGS sequence"/>
</dbReference>